<keyword evidence="2" id="KW-1185">Reference proteome</keyword>
<sequence length="259" mass="29330">MDIPPFLAISSIYANLPLGIKRAGTLLELRRDPSTKCRLDLLKNLNNKAYEPQMVSFGPYHYGKEHLMTMEKHKHDMLLHFLNVSGKPLELICLRSGPGGARFERLLRCTPSLFACGYEQIPEASGPRWLLHAPYVESLGMGKCLFLSGPALPALYFLCFFSLSMSLSPVRMGKCLHVLDMYRKTLTWDGRYEACVSLLPSGITLAFWSANELTEAGIRLEPADFDKTQETISFDNDDGVLRLPRLVVDHATRRRNQYF</sequence>
<comment type="caution">
    <text evidence="1">The sequence shown here is derived from an EMBL/GenBank/DDBJ whole genome shotgun (WGS) entry which is preliminary data.</text>
</comment>
<name>A0ACC0MKG1_RHOML</name>
<organism evidence="1 2">
    <name type="scientific">Rhododendron molle</name>
    <name type="common">Chinese azalea</name>
    <name type="synonym">Azalea mollis</name>
    <dbReference type="NCBI Taxonomy" id="49168"/>
    <lineage>
        <taxon>Eukaryota</taxon>
        <taxon>Viridiplantae</taxon>
        <taxon>Streptophyta</taxon>
        <taxon>Embryophyta</taxon>
        <taxon>Tracheophyta</taxon>
        <taxon>Spermatophyta</taxon>
        <taxon>Magnoliopsida</taxon>
        <taxon>eudicotyledons</taxon>
        <taxon>Gunneridae</taxon>
        <taxon>Pentapetalae</taxon>
        <taxon>asterids</taxon>
        <taxon>Ericales</taxon>
        <taxon>Ericaceae</taxon>
        <taxon>Ericoideae</taxon>
        <taxon>Rhodoreae</taxon>
        <taxon>Rhododendron</taxon>
    </lineage>
</organism>
<evidence type="ECO:0000313" key="1">
    <source>
        <dbReference type="EMBL" id="KAI8541445.1"/>
    </source>
</evidence>
<accession>A0ACC0MKG1</accession>
<gene>
    <name evidence="1" type="ORF">RHMOL_Rhmol08G0061300</name>
</gene>
<proteinExistence type="predicted"/>
<reference evidence="1" key="1">
    <citation type="submission" date="2022-02" db="EMBL/GenBank/DDBJ databases">
        <title>Plant Genome Project.</title>
        <authorList>
            <person name="Zhang R.-G."/>
        </authorList>
    </citation>
    <scope>NUCLEOTIDE SEQUENCE</scope>
    <source>
        <strain evidence="1">AT1</strain>
    </source>
</reference>
<dbReference type="Proteomes" id="UP001062846">
    <property type="component" value="Chromosome 8"/>
</dbReference>
<evidence type="ECO:0000313" key="2">
    <source>
        <dbReference type="Proteomes" id="UP001062846"/>
    </source>
</evidence>
<dbReference type="EMBL" id="CM046395">
    <property type="protein sequence ID" value="KAI8541445.1"/>
    <property type="molecule type" value="Genomic_DNA"/>
</dbReference>
<protein>
    <submittedName>
        <fullName evidence="1">Uncharacterized protein</fullName>
    </submittedName>
</protein>